<evidence type="ECO:0000259" key="5">
    <source>
        <dbReference type="PROSITE" id="PS51935"/>
    </source>
</evidence>
<keyword evidence="7" id="KW-1185">Reference proteome</keyword>
<dbReference type="EMBL" id="JAHESD010000016">
    <property type="protein sequence ID" value="MBT1703502.1"/>
    <property type="molecule type" value="Genomic_DNA"/>
</dbReference>
<evidence type="ECO:0000256" key="1">
    <source>
        <dbReference type="ARBA" id="ARBA00007074"/>
    </source>
</evidence>
<keyword evidence="2" id="KW-0645">Protease</keyword>
<dbReference type="SUPFAM" id="SSF54001">
    <property type="entry name" value="Cysteine proteinases"/>
    <property type="match status" value="1"/>
</dbReference>
<dbReference type="RefSeq" id="WP_254153463.1">
    <property type="nucleotide sequence ID" value="NZ_JAHESD010000016.1"/>
</dbReference>
<dbReference type="InterPro" id="IPR051202">
    <property type="entry name" value="Peptidase_C40"/>
</dbReference>
<dbReference type="PANTHER" id="PTHR47053:SF1">
    <property type="entry name" value="MUREIN DD-ENDOPEPTIDASE MEPH-RELATED"/>
    <property type="match status" value="1"/>
</dbReference>
<keyword evidence="3" id="KW-0378">Hydrolase</keyword>
<evidence type="ECO:0000256" key="2">
    <source>
        <dbReference type="ARBA" id="ARBA00022670"/>
    </source>
</evidence>
<dbReference type="Gene3D" id="3.90.1720.10">
    <property type="entry name" value="endopeptidase domain like (from Nostoc punctiforme)"/>
    <property type="match status" value="1"/>
</dbReference>
<dbReference type="PROSITE" id="PS51935">
    <property type="entry name" value="NLPC_P60"/>
    <property type="match status" value="1"/>
</dbReference>
<proteinExistence type="inferred from homology"/>
<dbReference type="Proteomes" id="UP000772618">
    <property type="component" value="Unassembled WGS sequence"/>
</dbReference>
<feature type="domain" description="NlpC/P60" evidence="5">
    <location>
        <begin position="133"/>
        <end position="261"/>
    </location>
</feature>
<sequence>MQIIDYGVSRLSVIPVRKETADQSEQVTQLLFGDDYEVLEQTKDRKWLRIRINFDQYEGWIDARQHHSISREHFEYISRAEFKISLDLSSSLLYNKTPLPILIGSIIPITGAELFKMEEQFAFNGDSKSLGQKREFDFLRSIATKYINAPYLWGGKSPFGIDCSGFVQMVFKICGYKLLRDASQQANQGKSVKAFEEAEPGDVTFFRNNENKIVHTGIILNDHRIIHASGRVRIDQLTTEGIVNSETKAVSHQLSHIRRILAS</sequence>
<dbReference type="PANTHER" id="PTHR47053">
    <property type="entry name" value="MUREIN DD-ENDOPEPTIDASE MEPH-RELATED"/>
    <property type="match status" value="1"/>
</dbReference>
<accession>A0ABS5VPY4</accession>
<dbReference type="Pfam" id="PF00877">
    <property type="entry name" value="NLPC_P60"/>
    <property type="match status" value="1"/>
</dbReference>
<protein>
    <submittedName>
        <fullName evidence="6">C40 family peptidase</fullName>
    </submittedName>
</protein>
<dbReference type="InterPro" id="IPR041382">
    <property type="entry name" value="SH3_16"/>
</dbReference>
<dbReference type="Pfam" id="PF18348">
    <property type="entry name" value="SH3_16"/>
    <property type="match status" value="1"/>
</dbReference>
<evidence type="ECO:0000313" key="6">
    <source>
        <dbReference type="EMBL" id="MBT1703502.1"/>
    </source>
</evidence>
<evidence type="ECO:0000256" key="3">
    <source>
        <dbReference type="ARBA" id="ARBA00022801"/>
    </source>
</evidence>
<gene>
    <name evidence="6" type="ORF">KK060_09445</name>
</gene>
<dbReference type="InterPro" id="IPR000064">
    <property type="entry name" value="NLP_P60_dom"/>
</dbReference>
<keyword evidence="4" id="KW-0788">Thiol protease</keyword>
<name>A0ABS5VPY4_9BACT</name>
<dbReference type="InterPro" id="IPR038765">
    <property type="entry name" value="Papain-like_cys_pep_sf"/>
</dbReference>
<dbReference type="Gene3D" id="2.30.30.40">
    <property type="entry name" value="SH3 Domains"/>
    <property type="match status" value="1"/>
</dbReference>
<evidence type="ECO:0000256" key="4">
    <source>
        <dbReference type="ARBA" id="ARBA00022807"/>
    </source>
</evidence>
<comment type="similarity">
    <text evidence="1">Belongs to the peptidase C40 family.</text>
</comment>
<reference evidence="6 7" key="1">
    <citation type="submission" date="2021-05" db="EMBL/GenBank/DDBJ databases">
        <title>A Polyphasic approach of four new species of the genus Ohtaekwangia: Ohtaekwangia histidinii sp. nov., Ohtaekwangia cretensis sp. nov., Ohtaekwangia indiensis sp. nov., Ohtaekwangia reichenbachii sp. nov. from diverse environment.</title>
        <authorList>
            <person name="Octaviana S."/>
        </authorList>
    </citation>
    <scope>NUCLEOTIDE SEQUENCE [LARGE SCALE GENOMIC DNA]</scope>
    <source>
        <strain evidence="6 7">PWU20</strain>
    </source>
</reference>
<organism evidence="6 7">
    <name type="scientific">Chryseosolibacter indicus</name>
    <dbReference type="NCBI Taxonomy" id="2782351"/>
    <lineage>
        <taxon>Bacteria</taxon>
        <taxon>Pseudomonadati</taxon>
        <taxon>Bacteroidota</taxon>
        <taxon>Cytophagia</taxon>
        <taxon>Cytophagales</taxon>
        <taxon>Chryseotaleaceae</taxon>
        <taxon>Chryseosolibacter</taxon>
    </lineage>
</organism>
<evidence type="ECO:0000313" key="7">
    <source>
        <dbReference type="Proteomes" id="UP000772618"/>
    </source>
</evidence>
<comment type="caution">
    <text evidence="6">The sequence shown here is derived from an EMBL/GenBank/DDBJ whole genome shotgun (WGS) entry which is preliminary data.</text>
</comment>